<evidence type="ECO:0000313" key="2">
    <source>
        <dbReference type="EMBL" id="EPQ61041.1"/>
    </source>
</evidence>
<dbReference type="Proteomes" id="UP000030669">
    <property type="component" value="Unassembled WGS sequence"/>
</dbReference>
<dbReference type="GeneID" id="19309245"/>
<reference evidence="2 3" key="1">
    <citation type="journal article" date="2012" name="Science">
        <title>The Paleozoic origin of enzymatic lignin decomposition reconstructed from 31 fungal genomes.</title>
        <authorList>
            <person name="Floudas D."/>
            <person name="Binder M."/>
            <person name="Riley R."/>
            <person name="Barry K."/>
            <person name="Blanchette R.A."/>
            <person name="Henrissat B."/>
            <person name="Martinez A.T."/>
            <person name="Otillar R."/>
            <person name="Spatafora J.W."/>
            <person name="Yadav J.S."/>
            <person name="Aerts A."/>
            <person name="Benoit I."/>
            <person name="Boyd A."/>
            <person name="Carlson A."/>
            <person name="Copeland A."/>
            <person name="Coutinho P.M."/>
            <person name="de Vries R.P."/>
            <person name="Ferreira P."/>
            <person name="Findley K."/>
            <person name="Foster B."/>
            <person name="Gaskell J."/>
            <person name="Glotzer D."/>
            <person name="Gorecki P."/>
            <person name="Heitman J."/>
            <person name="Hesse C."/>
            <person name="Hori C."/>
            <person name="Igarashi K."/>
            <person name="Jurgens J.A."/>
            <person name="Kallen N."/>
            <person name="Kersten P."/>
            <person name="Kohler A."/>
            <person name="Kuees U."/>
            <person name="Kumar T.K.A."/>
            <person name="Kuo A."/>
            <person name="LaButti K."/>
            <person name="Larrondo L.F."/>
            <person name="Lindquist E."/>
            <person name="Ling A."/>
            <person name="Lombard V."/>
            <person name="Lucas S."/>
            <person name="Lundell T."/>
            <person name="Martin R."/>
            <person name="McLaughlin D.J."/>
            <person name="Morgenstern I."/>
            <person name="Morin E."/>
            <person name="Murat C."/>
            <person name="Nagy L.G."/>
            <person name="Nolan M."/>
            <person name="Ohm R.A."/>
            <person name="Patyshakuliyeva A."/>
            <person name="Rokas A."/>
            <person name="Ruiz-Duenas F.J."/>
            <person name="Sabat G."/>
            <person name="Salamov A."/>
            <person name="Samejima M."/>
            <person name="Schmutz J."/>
            <person name="Slot J.C."/>
            <person name="St John F."/>
            <person name="Stenlid J."/>
            <person name="Sun H."/>
            <person name="Sun S."/>
            <person name="Syed K."/>
            <person name="Tsang A."/>
            <person name="Wiebenga A."/>
            <person name="Young D."/>
            <person name="Pisabarro A."/>
            <person name="Eastwood D.C."/>
            <person name="Martin F."/>
            <person name="Cullen D."/>
            <person name="Grigoriev I.V."/>
            <person name="Hibbett D.S."/>
        </authorList>
    </citation>
    <scope>NUCLEOTIDE SEQUENCE [LARGE SCALE GENOMIC DNA]</scope>
    <source>
        <strain evidence="2 3">ATCC 11539</strain>
    </source>
</reference>
<gene>
    <name evidence="2" type="ORF">GLOTRDRAFT_90341</name>
</gene>
<accession>S7QNE3</accession>
<dbReference type="RefSeq" id="XP_007861303.1">
    <property type="nucleotide sequence ID" value="XM_007863112.1"/>
</dbReference>
<dbReference type="HOGENOM" id="CLU_1927838_0_0_1"/>
<dbReference type="EMBL" id="KB469296">
    <property type="protein sequence ID" value="EPQ61041.1"/>
    <property type="molecule type" value="Genomic_DNA"/>
</dbReference>
<protein>
    <submittedName>
        <fullName evidence="2">Uncharacterized protein</fullName>
    </submittedName>
</protein>
<dbReference type="KEGG" id="gtr:GLOTRDRAFT_90341"/>
<name>S7QNE3_GLOTA</name>
<keyword evidence="3" id="KW-1185">Reference proteome</keyword>
<evidence type="ECO:0000313" key="3">
    <source>
        <dbReference type="Proteomes" id="UP000030669"/>
    </source>
</evidence>
<feature type="region of interest" description="Disordered" evidence="1">
    <location>
        <begin position="104"/>
        <end position="131"/>
    </location>
</feature>
<evidence type="ECO:0000256" key="1">
    <source>
        <dbReference type="SAM" id="MobiDB-lite"/>
    </source>
</evidence>
<sequence>MKEAKQPPNTRSKRSFKALLRASDDQGLNLSEARGSHICAERARRDRLLLGYYEDVSMREATRQPKQDKTRWARRLPATSFASCQCKLDGWGRSIKRVFGKLSERRQVGQAPPTRFCRAAGSELTKSPMGR</sequence>
<dbReference type="AlphaFoldDB" id="S7QNE3"/>
<organism evidence="2 3">
    <name type="scientific">Gloeophyllum trabeum (strain ATCC 11539 / FP-39264 / Madison 617)</name>
    <name type="common">Brown rot fungus</name>
    <dbReference type="NCBI Taxonomy" id="670483"/>
    <lineage>
        <taxon>Eukaryota</taxon>
        <taxon>Fungi</taxon>
        <taxon>Dikarya</taxon>
        <taxon>Basidiomycota</taxon>
        <taxon>Agaricomycotina</taxon>
        <taxon>Agaricomycetes</taxon>
        <taxon>Gloeophyllales</taxon>
        <taxon>Gloeophyllaceae</taxon>
        <taxon>Gloeophyllum</taxon>
    </lineage>
</organism>
<proteinExistence type="predicted"/>